<dbReference type="EMBL" id="KB206565">
    <property type="protein sequence ID" value="ELP89878.1"/>
    <property type="molecule type" value="Genomic_DNA"/>
</dbReference>
<dbReference type="AlphaFoldDB" id="A0A0A1U667"/>
<keyword evidence="2" id="KW-1185">Reference proteome</keyword>
<proteinExistence type="predicted"/>
<reference evidence="1 2" key="1">
    <citation type="submission" date="2012-10" db="EMBL/GenBank/DDBJ databases">
        <authorList>
            <person name="Zafar N."/>
            <person name="Inman J."/>
            <person name="Hall N."/>
            <person name="Lorenzi H."/>
            <person name="Caler E."/>
        </authorList>
    </citation>
    <scope>NUCLEOTIDE SEQUENCE [LARGE SCALE GENOMIC DNA]</scope>
    <source>
        <strain evidence="1 2">IP1</strain>
    </source>
</reference>
<evidence type="ECO:0008006" key="3">
    <source>
        <dbReference type="Google" id="ProtNLM"/>
    </source>
</evidence>
<dbReference type="RefSeq" id="XP_004256649.1">
    <property type="nucleotide sequence ID" value="XM_004256601.1"/>
</dbReference>
<organism evidence="1 2">
    <name type="scientific">Entamoeba invadens IP1</name>
    <dbReference type="NCBI Taxonomy" id="370355"/>
    <lineage>
        <taxon>Eukaryota</taxon>
        <taxon>Amoebozoa</taxon>
        <taxon>Evosea</taxon>
        <taxon>Archamoebae</taxon>
        <taxon>Mastigamoebida</taxon>
        <taxon>Entamoebidae</taxon>
        <taxon>Entamoeba</taxon>
    </lineage>
</organism>
<gene>
    <name evidence="1" type="ORF">EIN_462240</name>
</gene>
<name>A0A0A1U667_ENTIV</name>
<dbReference type="OMA" id="VIECKIS"/>
<dbReference type="Proteomes" id="UP000014680">
    <property type="component" value="Unassembled WGS sequence"/>
</dbReference>
<sequence>MNIRRKNRLRVTQTPQPITTTYDTKLTTRTEVRKYLKHHPQEPSLDFLRSFSEPLPHKIVINPSPELEKDIVRVNLPPPKPLTQKEYQSLIGKVLFALEAATGSYYPHLINATSSLLYLDKSPEFAYGVLHALVNKIPEYFTPSMTGVLADVEVVKRQMFIRSNVELSHEISAVVSRWLVSFLSTDLPLYTFVELLQLLLVRGASVLVSNSVAMLCRIVIECKISEIEMISYYPRTFYRFGKISEFSSLYFIANYEQMHAEAKSDVEIKIAKTLSVAAIRDDIDGVENLFGFDREKCTLIVSKSESVKKKDLQIMYQFADLFWGHFSGSWRKFVICVIAWKISSSNCLRARALFWGLRERCKTVRRKTVIQAIKTMLEKSEISIDDNLENVFPDSTIDETSFVMAALGSFEELFQYGESMNLEQSLWYDQIINFLI</sequence>
<dbReference type="OrthoDB" id="27188at2759"/>
<protein>
    <recommendedName>
        <fullName evidence="3">Rab-GAP TBC domain-containing protein</fullName>
    </recommendedName>
</protein>
<dbReference type="KEGG" id="eiv:EIN_462240"/>
<dbReference type="GeneID" id="14888860"/>
<evidence type="ECO:0000313" key="1">
    <source>
        <dbReference type="EMBL" id="ELP89878.1"/>
    </source>
</evidence>
<evidence type="ECO:0000313" key="2">
    <source>
        <dbReference type="Proteomes" id="UP000014680"/>
    </source>
</evidence>
<dbReference type="VEuPathDB" id="AmoebaDB:EIN_462240"/>
<accession>A0A0A1U667</accession>